<name>A0A3E1RC02_9BURK</name>
<gene>
    <name evidence="1" type="ORF">DIC66_10265</name>
</gene>
<comment type="caution">
    <text evidence="1">The sequence shown here is derived from an EMBL/GenBank/DDBJ whole genome shotgun (WGS) entry which is preliminary data.</text>
</comment>
<evidence type="ECO:0000313" key="1">
    <source>
        <dbReference type="EMBL" id="RFO96879.1"/>
    </source>
</evidence>
<dbReference type="Proteomes" id="UP000260665">
    <property type="component" value="Unassembled WGS sequence"/>
</dbReference>
<organism evidence="1 2">
    <name type="scientific">Rhodoferax lacus</name>
    <dbReference type="NCBI Taxonomy" id="2184758"/>
    <lineage>
        <taxon>Bacteria</taxon>
        <taxon>Pseudomonadati</taxon>
        <taxon>Pseudomonadota</taxon>
        <taxon>Betaproteobacteria</taxon>
        <taxon>Burkholderiales</taxon>
        <taxon>Comamonadaceae</taxon>
        <taxon>Rhodoferax</taxon>
    </lineage>
</organism>
<evidence type="ECO:0000313" key="2">
    <source>
        <dbReference type="Proteomes" id="UP000260665"/>
    </source>
</evidence>
<dbReference type="AlphaFoldDB" id="A0A3E1RC02"/>
<accession>A0A3E1RC02</accession>
<dbReference type="EMBL" id="QFZK01000005">
    <property type="protein sequence ID" value="RFO96879.1"/>
    <property type="molecule type" value="Genomic_DNA"/>
</dbReference>
<reference evidence="1 2" key="1">
    <citation type="submission" date="2018-05" db="EMBL/GenBank/DDBJ databases">
        <title>Rhodoferax soyangensis sp.nov., isolated from an oligotrophic freshwater lake.</title>
        <authorList>
            <person name="Park M."/>
        </authorList>
    </citation>
    <scope>NUCLEOTIDE SEQUENCE [LARGE SCALE GENOMIC DNA]</scope>
    <source>
        <strain evidence="1 2">IMCC26218</strain>
    </source>
</reference>
<sequence>MVAMQTALFGRLLGDSMKTTLAMLIAMLLPLTAFADGTSGLDRPEVVRFVHNADLCDHIAGEWDPDMTKKEKRTIEKKVDKYCGMAQKQRTKLLKKYKSDAAVLNLLNKYDSVKDYSLSP</sequence>
<proteinExistence type="predicted"/>
<keyword evidence="2" id="KW-1185">Reference proteome</keyword>
<protein>
    <submittedName>
        <fullName evidence="1">Uncharacterized protein</fullName>
    </submittedName>
</protein>